<dbReference type="PANTHER" id="PTHR38446:SF1">
    <property type="entry name" value="BLL0914 PROTEIN"/>
    <property type="match status" value="1"/>
</dbReference>
<protein>
    <submittedName>
        <fullName evidence="2">Membrane protein</fullName>
    </submittedName>
</protein>
<reference evidence="2 3" key="1">
    <citation type="submission" date="2020-03" db="EMBL/GenBank/DDBJ databases">
        <title>Genomic Encyclopedia of Type Strains, Phase IV (KMG-IV): sequencing the most valuable type-strain genomes for metagenomic binning, comparative biology and taxonomic classification.</title>
        <authorList>
            <person name="Goeker M."/>
        </authorList>
    </citation>
    <scope>NUCLEOTIDE SEQUENCE [LARGE SCALE GENOMIC DNA]</scope>
    <source>
        <strain evidence="2 3">DSM 105096</strain>
    </source>
</reference>
<evidence type="ECO:0000313" key="3">
    <source>
        <dbReference type="Proteomes" id="UP000770785"/>
    </source>
</evidence>
<keyword evidence="1" id="KW-1133">Transmembrane helix</keyword>
<feature type="transmembrane region" description="Helical" evidence="1">
    <location>
        <begin position="77"/>
        <end position="96"/>
    </location>
</feature>
<gene>
    <name evidence="2" type="ORF">GGR27_003969</name>
</gene>
<organism evidence="2 3">
    <name type="scientific">Neolewinella antarctica</name>
    <dbReference type="NCBI Taxonomy" id="442734"/>
    <lineage>
        <taxon>Bacteria</taxon>
        <taxon>Pseudomonadati</taxon>
        <taxon>Bacteroidota</taxon>
        <taxon>Saprospiria</taxon>
        <taxon>Saprospirales</taxon>
        <taxon>Lewinellaceae</taxon>
        <taxon>Neolewinella</taxon>
    </lineage>
</organism>
<dbReference type="InterPro" id="IPR009732">
    <property type="entry name" value="DUF1304"/>
</dbReference>
<comment type="caution">
    <text evidence="2">The sequence shown here is derived from an EMBL/GenBank/DDBJ whole genome shotgun (WGS) entry which is preliminary data.</text>
</comment>
<feature type="transmembrane region" description="Helical" evidence="1">
    <location>
        <begin position="50"/>
        <end position="70"/>
    </location>
</feature>
<name>A0ABX0XHV5_9BACT</name>
<keyword evidence="1" id="KW-0472">Membrane</keyword>
<keyword evidence="1" id="KW-0812">Transmembrane</keyword>
<evidence type="ECO:0000313" key="2">
    <source>
        <dbReference type="EMBL" id="NJC28446.1"/>
    </source>
</evidence>
<dbReference type="PANTHER" id="PTHR38446">
    <property type="entry name" value="BLL0914 PROTEIN"/>
    <property type="match status" value="1"/>
</dbReference>
<feature type="transmembrane region" description="Helical" evidence="1">
    <location>
        <begin position="102"/>
        <end position="119"/>
    </location>
</feature>
<sequence length="120" mass="12810">MSILAQFMVALVALIHLCIFWIEAFAWETAGPKAFPSMPRALFGSTKVMAANQGVYNGFLAAGLIWSLLIQNAAWSANVGLFFLACVAVAGVVGALTVDRKILFIQMVPAVVGIALILLR</sequence>
<evidence type="ECO:0000256" key="1">
    <source>
        <dbReference type="SAM" id="Phobius"/>
    </source>
</evidence>
<dbReference type="Proteomes" id="UP000770785">
    <property type="component" value="Unassembled WGS sequence"/>
</dbReference>
<proteinExistence type="predicted"/>
<dbReference type="RefSeq" id="WP_168040474.1">
    <property type="nucleotide sequence ID" value="NZ_JAATJH010000012.1"/>
</dbReference>
<keyword evidence="3" id="KW-1185">Reference proteome</keyword>
<dbReference type="Pfam" id="PF06993">
    <property type="entry name" value="DUF1304"/>
    <property type="match status" value="1"/>
</dbReference>
<accession>A0ABX0XHV5</accession>
<dbReference type="EMBL" id="JAATJH010000012">
    <property type="protein sequence ID" value="NJC28446.1"/>
    <property type="molecule type" value="Genomic_DNA"/>
</dbReference>